<dbReference type="Proteomes" id="UP001610432">
    <property type="component" value="Unassembled WGS sequence"/>
</dbReference>
<dbReference type="GeneID" id="98142131"/>
<organism evidence="2 3">
    <name type="scientific">Aspergillus lucknowensis</name>
    <dbReference type="NCBI Taxonomy" id="176173"/>
    <lineage>
        <taxon>Eukaryota</taxon>
        <taxon>Fungi</taxon>
        <taxon>Dikarya</taxon>
        <taxon>Ascomycota</taxon>
        <taxon>Pezizomycotina</taxon>
        <taxon>Eurotiomycetes</taxon>
        <taxon>Eurotiomycetidae</taxon>
        <taxon>Eurotiales</taxon>
        <taxon>Aspergillaceae</taxon>
        <taxon>Aspergillus</taxon>
        <taxon>Aspergillus subgen. Nidulantes</taxon>
    </lineage>
</organism>
<dbReference type="RefSeq" id="XP_070889065.1">
    <property type="nucleotide sequence ID" value="XM_071027059.1"/>
</dbReference>
<feature type="compositionally biased region" description="Polar residues" evidence="1">
    <location>
        <begin position="41"/>
        <end position="51"/>
    </location>
</feature>
<evidence type="ECO:0000313" key="2">
    <source>
        <dbReference type="EMBL" id="KAL2870086.1"/>
    </source>
</evidence>
<feature type="region of interest" description="Disordered" evidence="1">
    <location>
        <begin position="1"/>
        <end position="85"/>
    </location>
</feature>
<gene>
    <name evidence="2" type="ORF">BJX67DRAFT_305633</name>
</gene>
<sequence length="344" mass="37430">MSNHQKRGSPDRRSPRATQPEPDNDENIPAASTNNDHDTRSLASRVQTSASGLARNAFLSATPGGDTANPLSDGSKPALPSSSSAAFRAVEQYRESSGSSSSASRVQTGYDHAETFRSLPTTHPAGFELPRLTEDEFQATYGGDLSEATTDITSKGKGKGREAEIESHPNDLLDPTALFPTDGAAVVSILTDETFDPEFPLSANEPPEYIHTELVPPQLTPDEIRIIESFRRQLPSELQTQQGSNSTRQLSSLSLVPDVGSFLDTLSNPNTSHATTLRDEVLTNLPGATDWLTVEERYHDEVWGYLQPTLEAAAKEMQESKNSPKNSDGPALRRLKLILNHMQH</sequence>
<accession>A0ABR4M045</accession>
<reference evidence="2 3" key="1">
    <citation type="submission" date="2024-07" db="EMBL/GenBank/DDBJ databases">
        <title>Section-level genome sequencing and comparative genomics of Aspergillus sections Usti and Cavernicolus.</title>
        <authorList>
            <consortium name="Lawrence Berkeley National Laboratory"/>
            <person name="Nybo J.L."/>
            <person name="Vesth T.C."/>
            <person name="Theobald S."/>
            <person name="Frisvad J.C."/>
            <person name="Larsen T.O."/>
            <person name="Kjaerboelling I."/>
            <person name="Rothschild-Mancinelli K."/>
            <person name="Lyhne E.K."/>
            <person name="Kogle M.E."/>
            <person name="Barry K."/>
            <person name="Clum A."/>
            <person name="Na H."/>
            <person name="Ledsgaard L."/>
            <person name="Lin J."/>
            <person name="Lipzen A."/>
            <person name="Kuo A."/>
            <person name="Riley R."/>
            <person name="Mondo S."/>
            <person name="Labutti K."/>
            <person name="Haridas S."/>
            <person name="Pangalinan J."/>
            <person name="Salamov A.A."/>
            <person name="Simmons B.A."/>
            <person name="Magnuson J.K."/>
            <person name="Chen J."/>
            <person name="Drula E."/>
            <person name="Henrissat B."/>
            <person name="Wiebenga A."/>
            <person name="Lubbers R.J."/>
            <person name="Gomes A.C."/>
            <person name="Macurrencykelacurrency M.R."/>
            <person name="Stajich J."/>
            <person name="Grigoriev I.V."/>
            <person name="Mortensen U.H."/>
            <person name="De Vries R.P."/>
            <person name="Baker S.E."/>
            <person name="Andersen M.R."/>
        </authorList>
    </citation>
    <scope>NUCLEOTIDE SEQUENCE [LARGE SCALE GENOMIC DNA]</scope>
    <source>
        <strain evidence="2 3">CBS 449.75</strain>
    </source>
</reference>
<name>A0ABR4M045_9EURO</name>
<feature type="region of interest" description="Disordered" evidence="1">
    <location>
        <begin position="90"/>
        <end position="109"/>
    </location>
</feature>
<feature type="compositionally biased region" description="Low complexity" evidence="1">
    <location>
        <begin position="72"/>
        <end position="85"/>
    </location>
</feature>
<keyword evidence="3" id="KW-1185">Reference proteome</keyword>
<comment type="caution">
    <text evidence="2">The sequence shown here is derived from an EMBL/GenBank/DDBJ whole genome shotgun (WGS) entry which is preliminary data.</text>
</comment>
<evidence type="ECO:0000256" key="1">
    <source>
        <dbReference type="SAM" id="MobiDB-lite"/>
    </source>
</evidence>
<protein>
    <submittedName>
        <fullName evidence="2">Uncharacterized protein</fullName>
    </submittedName>
</protein>
<dbReference type="EMBL" id="JBFXLQ010000007">
    <property type="protein sequence ID" value="KAL2870086.1"/>
    <property type="molecule type" value="Genomic_DNA"/>
</dbReference>
<proteinExistence type="predicted"/>
<evidence type="ECO:0000313" key="3">
    <source>
        <dbReference type="Proteomes" id="UP001610432"/>
    </source>
</evidence>